<dbReference type="InterPro" id="IPR011250">
    <property type="entry name" value="OMP/PagP_B-barrel"/>
</dbReference>
<feature type="domain" description="Outer membrane protein beta-barrel" evidence="6">
    <location>
        <begin position="5"/>
        <end position="215"/>
    </location>
</feature>
<evidence type="ECO:0000313" key="7">
    <source>
        <dbReference type="EMBL" id="ANP46874.1"/>
    </source>
</evidence>
<keyword evidence="2 5" id="KW-0732">Signal</keyword>
<evidence type="ECO:0000259" key="6">
    <source>
        <dbReference type="Pfam" id="PF13505"/>
    </source>
</evidence>
<dbReference type="STRING" id="1759059.ATE48_13585"/>
<evidence type="ECO:0000256" key="3">
    <source>
        <dbReference type="ARBA" id="ARBA00023136"/>
    </source>
</evidence>
<accession>A0A1B1AJY1</accession>
<dbReference type="Pfam" id="PF13505">
    <property type="entry name" value="OMP_b-brl"/>
    <property type="match status" value="1"/>
</dbReference>
<protein>
    <recommendedName>
        <fullName evidence="6">Outer membrane protein beta-barrel domain-containing protein</fullName>
    </recommendedName>
</protein>
<dbReference type="PANTHER" id="PTHR34001">
    <property type="entry name" value="BLL7405 PROTEIN"/>
    <property type="match status" value="1"/>
</dbReference>
<dbReference type="EMBL" id="CP013244">
    <property type="protein sequence ID" value="ANP46874.1"/>
    <property type="molecule type" value="Genomic_DNA"/>
</dbReference>
<dbReference type="Proteomes" id="UP000092498">
    <property type="component" value="Chromosome"/>
</dbReference>
<dbReference type="KEGG" id="cbot:ATE48_13585"/>
<comment type="similarity">
    <text evidence="4">Belongs to the Omp25/RopB family.</text>
</comment>
<gene>
    <name evidence="7" type="ORF">ATE48_13585</name>
</gene>
<dbReference type="InterPro" id="IPR027385">
    <property type="entry name" value="Beta-barrel_OMP"/>
</dbReference>
<organism evidence="7 8">
    <name type="scientific">Candidatus Viadribacter manganicus</name>
    <dbReference type="NCBI Taxonomy" id="1759059"/>
    <lineage>
        <taxon>Bacteria</taxon>
        <taxon>Pseudomonadati</taxon>
        <taxon>Pseudomonadota</taxon>
        <taxon>Alphaproteobacteria</taxon>
        <taxon>Hyphomonadales</taxon>
        <taxon>Hyphomonadaceae</taxon>
        <taxon>Candidatus Viadribacter</taxon>
    </lineage>
</organism>
<dbReference type="Gene3D" id="2.40.160.20">
    <property type="match status" value="1"/>
</dbReference>
<evidence type="ECO:0000313" key="8">
    <source>
        <dbReference type="Proteomes" id="UP000092498"/>
    </source>
</evidence>
<dbReference type="GO" id="GO:0016020">
    <property type="term" value="C:membrane"/>
    <property type="evidence" value="ECO:0007669"/>
    <property type="project" value="UniProtKB-SubCell"/>
</dbReference>
<comment type="subcellular location">
    <subcellularLocation>
        <location evidence="1">Membrane</location>
    </subcellularLocation>
</comment>
<evidence type="ECO:0000256" key="4">
    <source>
        <dbReference type="ARBA" id="ARBA00038306"/>
    </source>
</evidence>
<dbReference type="SUPFAM" id="SSF56925">
    <property type="entry name" value="OMPA-like"/>
    <property type="match status" value="1"/>
</dbReference>
<name>A0A1B1AJY1_9PROT</name>
<evidence type="ECO:0000256" key="2">
    <source>
        <dbReference type="ARBA" id="ARBA00022729"/>
    </source>
</evidence>
<dbReference type="RefSeq" id="WP_066772382.1">
    <property type="nucleotide sequence ID" value="NZ_CP013244.1"/>
</dbReference>
<dbReference type="InParanoid" id="A0A1B1AJY1"/>
<dbReference type="AlphaFoldDB" id="A0A1B1AJY1"/>
<evidence type="ECO:0000256" key="5">
    <source>
        <dbReference type="SAM" id="SignalP"/>
    </source>
</evidence>
<proteinExistence type="inferred from homology"/>
<keyword evidence="3" id="KW-0472">Membrane</keyword>
<feature type="signal peptide" evidence="5">
    <location>
        <begin position="1"/>
        <end position="21"/>
    </location>
</feature>
<sequence>MRKALLAAVGAMAAMSGAAQAQDWSGLYMGASAGTANRESEWTDVDGDWGPDGEIITSDDVDAAALGAHVGYNWQFGNWVVGAQGGVTVADLSESQVIFGDVVVDNSLSFIADARVNAGYSFGSVLPYVTLGAAYSDLEHSWAEGNDTNDSWPDFGNETAIVYGAGVEYAFSSKWSAGVEYLVYDFGSESSTNPNDFRMDVETQTNVLQLTLNYHLN</sequence>
<keyword evidence="8" id="KW-1185">Reference proteome</keyword>
<reference evidence="7 8" key="1">
    <citation type="submission" date="2015-11" db="EMBL/GenBank/DDBJ databases">
        <title>Whole-Genome Sequence of Candidatus Oderbacter manganicum from the National Park Lower Oder Valley, Germany.</title>
        <authorList>
            <person name="Braun B."/>
            <person name="Liere K."/>
            <person name="Szewzyk U."/>
        </authorList>
    </citation>
    <scope>NUCLEOTIDE SEQUENCE [LARGE SCALE GENOMIC DNA]</scope>
    <source>
        <strain evidence="7 8">OTSz_A_272</strain>
    </source>
</reference>
<dbReference type="OrthoDB" id="9815357at2"/>
<feature type="chain" id="PRO_5008518923" description="Outer membrane protein beta-barrel domain-containing protein" evidence="5">
    <location>
        <begin position="22"/>
        <end position="217"/>
    </location>
</feature>
<dbReference type="InterPro" id="IPR051692">
    <property type="entry name" value="OMP-like"/>
</dbReference>
<evidence type="ECO:0000256" key="1">
    <source>
        <dbReference type="ARBA" id="ARBA00004370"/>
    </source>
</evidence>
<dbReference type="PANTHER" id="PTHR34001:SF3">
    <property type="entry name" value="BLL7405 PROTEIN"/>
    <property type="match status" value="1"/>
</dbReference>